<dbReference type="OrthoDB" id="15401at2"/>
<dbReference type="InterPro" id="IPR016989">
    <property type="entry name" value="Atp1_alphaprobac"/>
</dbReference>
<keyword evidence="1" id="KW-0375">Hydrogen ion transport</keyword>
<feature type="transmembrane region" description="Helical" evidence="3">
    <location>
        <begin position="88"/>
        <end position="109"/>
    </location>
</feature>
<dbReference type="PIRSF" id="PIRSF032126">
    <property type="entry name" value="F0F1_ATP_synthase_subunit_I"/>
    <property type="match status" value="1"/>
</dbReference>
<proteinExistence type="inferred from homology"/>
<dbReference type="InterPro" id="IPR032820">
    <property type="entry name" value="ATPase_put"/>
</dbReference>
<name>A0A5B2VBU9_9HYPH</name>
<evidence type="ECO:0000256" key="3">
    <source>
        <dbReference type="SAM" id="Phobius"/>
    </source>
</evidence>
<keyword evidence="1" id="KW-0406">Ion transport</keyword>
<evidence type="ECO:0000313" key="4">
    <source>
        <dbReference type="EMBL" id="KAA2236216.1"/>
    </source>
</evidence>
<reference evidence="4 5" key="1">
    <citation type="submission" date="2019-09" db="EMBL/GenBank/DDBJ databases">
        <title>Salinarimonas rosea gen. nov., sp. nov., a new member of the a-2 subgroup of the Proteobacteria.</title>
        <authorList>
            <person name="Liu J."/>
        </authorList>
    </citation>
    <scope>NUCLEOTIDE SEQUENCE [LARGE SCALE GENOMIC DNA]</scope>
    <source>
        <strain evidence="4 5">BN140002</strain>
    </source>
</reference>
<dbReference type="AlphaFoldDB" id="A0A5B2VBU9"/>
<evidence type="ECO:0000256" key="2">
    <source>
        <dbReference type="SAM" id="MobiDB-lite"/>
    </source>
</evidence>
<evidence type="ECO:0000313" key="5">
    <source>
        <dbReference type="Proteomes" id="UP000323142"/>
    </source>
</evidence>
<feature type="compositionally biased region" description="Basic and acidic residues" evidence="2">
    <location>
        <begin position="23"/>
        <end position="53"/>
    </location>
</feature>
<keyword evidence="1 3" id="KW-0472">Membrane</keyword>
<gene>
    <name evidence="4" type="ORF">F0L46_16025</name>
</gene>
<keyword evidence="5" id="KW-1185">Reference proteome</keyword>
<organism evidence="4 5">
    <name type="scientific">Salinarimonas soli</name>
    <dbReference type="NCBI Taxonomy" id="1638099"/>
    <lineage>
        <taxon>Bacteria</taxon>
        <taxon>Pseudomonadati</taxon>
        <taxon>Pseudomonadota</taxon>
        <taxon>Alphaproteobacteria</taxon>
        <taxon>Hyphomicrobiales</taxon>
        <taxon>Salinarimonadaceae</taxon>
        <taxon>Salinarimonas</taxon>
    </lineage>
</organism>
<dbReference type="RefSeq" id="WP_149819319.1">
    <property type="nucleotide sequence ID" value="NZ_VUOA01000028.1"/>
</dbReference>
<comment type="caution">
    <text evidence="4">The sequence shown here is derived from an EMBL/GenBank/DDBJ whole genome shotgun (WGS) entry which is preliminary data.</text>
</comment>
<keyword evidence="3" id="KW-0812">Transmembrane</keyword>
<dbReference type="GO" id="GO:1902600">
    <property type="term" value="P:proton transmembrane transport"/>
    <property type="evidence" value="ECO:0007669"/>
    <property type="project" value="UniProtKB-KW"/>
</dbReference>
<dbReference type="Pfam" id="PF09527">
    <property type="entry name" value="ATPase_gene1"/>
    <property type="match status" value="1"/>
</dbReference>
<comment type="similarity">
    <text evidence="1">Belongs to the bacterial AtpI family.</text>
</comment>
<keyword evidence="1" id="KW-0813">Transport</keyword>
<comment type="function">
    <text evidence="1">A possible function for this protein is to guide the assembly of the membrane sector of the ATPase enzyme complex.</text>
</comment>
<protein>
    <recommendedName>
        <fullName evidence="1">ATP synthase protein I</fullName>
    </recommendedName>
</protein>
<accession>A0A5B2VBU9</accession>
<feature type="compositionally biased region" description="Basic and acidic residues" evidence="2">
    <location>
        <begin position="1"/>
        <end position="11"/>
    </location>
</feature>
<evidence type="ECO:0000256" key="1">
    <source>
        <dbReference type="PIRNR" id="PIRNR032126"/>
    </source>
</evidence>
<keyword evidence="3" id="KW-1133">Transmembrane helix</keyword>
<dbReference type="GO" id="GO:0045259">
    <property type="term" value="C:proton-transporting ATP synthase complex"/>
    <property type="evidence" value="ECO:0007669"/>
    <property type="project" value="UniProtKB-UniRule"/>
</dbReference>
<dbReference type="EMBL" id="VUOA01000028">
    <property type="protein sequence ID" value="KAA2236216.1"/>
    <property type="molecule type" value="Genomic_DNA"/>
</dbReference>
<dbReference type="Proteomes" id="UP000323142">
    <property type="component" value="Unassembled WGS sequence"/>
</dbReference>
<sequence length="124" mass="13159">MSDPTPRDDGTGRTPSSSDESDLSARLKSLETRLDQASAHRQETEDPRPRPASDSRALGQAMRLSAEFIAGVMAGGVLGYLVDGLAGTKPWGLIVCLILGFCAGMLNLMRAAGLAKPARYDEKP</sequence>
<feature type="region of interest" description="Disordered" evidence="2">
    <location>
        <begin position="1"/>
        <end position="57"/>
    </location>
</feature>
<feature type="transmembrane region" description="Helical" evidence="3">
    <location>
        <begin position="64"/>
        <end position="82"/>
    </location>
</feature>
<reference evidence="4 5" key="2">
    <citation type="submission" date="2019-09" db="EMBL/GenBank/DDBJ databases">
        <authorList>
            <person name="Jin C."/>
        </authorList>
    </citation>
    <scope>NUCLEOTIDE SEQUENCE [LARGE SCALE GENOMIC DNA]</scope>
    <source>
        <strain evidence="4 5">BN140002</strain>
    </source>
</reference>